<accession>A0A6N6NMW4</accession>
<dbReference type="PANTHER" id="PTHR34614">
    <property type="match status" value="1"/>
</dbReference>
<gene>
    <name evidence="2" type="ORF">F8C90_06960</name>
</gene>
<evidence type="ECO:0000313" key="3">
    <source>
        <dbReference type="Proteomes" id="UP000468668"/>
    </source>
</evidence>
<dbReference type="InterPro" id="IPR012337">
    <property type="entry name" value="RNaseH-like_sf"/>
</dbReference>
<sequence>MYLHKSGRKGGTYLSIVEGYREGGKVRHRTVESLGYVDDLVGEYGPDPVAHFKQVCRERNAAKKAEAQTVTIEIHPQQKIDKRAEARKNIGSAVLLAVYSALGVETVIRNATRGSKADYDANAVMRLLVVERILGPGSKKHAWENKDRYFFRTEFELGDTYRALDVLRACRGRIVSAVNRAVDKMGIRDTTCVFYDVTNYYFEVDEPDGLRQKGVSKEHRKSPIVQMGLLQDSGGIPIGYKLFPGNTPDACTMLDVLEGMKRDYRCQRVVAVGDKGNNCSTNIAALTARGDGFVYSQSIRGTKSGAKLKKWVLSEAGYACTCDGEGRVTYKVKSKQGYKTVTVEGDDGKKKKVRVDVKYVAFWSEKYQRRARKERQAAIDKARKLVSNPGAYTAATHFGAAKYVKGMRVDAKTGELVGAADVLEFDEERLAAEEACDGYYCIVTSETDMSDGEIIEAYRGLWKIEESFKVTKSDLETRPVYVSREEHIEAHFLTCYVALCILRIIQAATGGKYSARVIADELAAMCGTHLEGNWWRFDHRTDASDDLCRMAGVDLTRQNMRLKDIKAALSQAKLQIPSPNKKM</sequence>
<dbReference type="SUPFAM" id="SSF53098">
    <property type="entry name" value="Ribonuclease H-like"/>
    <property type="match status" value="1"/>
</dbReference>
<evidence type="ECO:0000313" key="2">
    <source>
        <dbReference type="EMBL" id="KAB1640286.1"/>
    </source>
</evidence>
<dbReference type="InterPro" id="IPR002559">
    <property type="entry name" value="Transposase_11"/>
</dbReference>
<dbReference type="EMBL" id="WAJR01000015">
    <property type="protein sequence ID" value="KAB1640286.1"/>
    <property type="molecule type" value="Genomic_DNA"/>
</dbReference>
<dbReference type="Proteomes" id="UP000468668">
    <property type="component" value="Unassembled WGS sequence"/>
</dbReference>
<reference evidence="2 3" key="1">
    <citation type="submission" date="2019-09" db="EMBL/GenBank/DDBJ databases">
        <title>Whole genome shotgun sequencing (WGS) of Ellagibacter isourolithinifaciens DSM 104140(T) and Adlercreutzia muris DSM 29508(T).</title>
        <authorList>
            <person name="Stoll D.A."/>
            <person name="Danylec N."/>
            <person name="Huch M."/>
        </authorList>
    </citation>
    <scope>NUCLEOTIDE SEQUENCE [LARGE SCALE GENOMIC DNA]</scope>
    <source>
        <strain evidence="2 3">DSM 104140</strain>
    </source>
</reference>
<organism evidence="2 3">
    <name type="scientific">Ellagibacter isourolithinifaciens</name>
    <dbReference type="NCBI Taxonomy" id="2137581"/>
    <lineage>
        <taxon>Bacteria</taxon>
        <taxon>Bacillati</taxon>
        <taxon>Actinomycetota</taxon>
        <taxon>Coriobacteriia</taxon>
        <taxon>Eggerthellales</taxon>
        <taxon>Eggerthellaceae</taxon>
        <taxon>Ellagibacter</taxon>
    </lineage>
</organism>
<dbReference type="GO" id="GO:0006313">
    <property type="term" value="P:DNA transposition"/>
    <property type="evidence" value="ECO:0007669"/>
    <property type="project" value="InterPro"/>
</dbReference>
<dbReference type="PANTHER" id="PTHR34614:SF2">
    <property type="entry name" value="TRANSPOSASE IS4-LIKE DOMAIN-CONTAINING PROTEIN"/>
    <property type="match status" value="1"/>
</dbReference>
<dbReference type="OrthoDB" id="9767746at2"/>
<dbReference type="Pfam" id="PF01609">
    <property type="entry name" value="DDE_Tnp_1"/>
    <property type="match status" value="1"/>
</dbReference>
<dbReference type="GO" id="GO:0004803">
    <property type="term" value="F:transposase activity"/>
    <property type="evidence" value="ECO:0007669"/>
    <property type="project" value="InterPro"/>
</dbReference>
<name>A0A6N6NMW4_9ACTN</name>
<dbReference type="AlphaFoldDB" id="A0A6N6NMW4"/>
<keyword evidence="3" id="KW-1185">Reference proteome</keyword>
<dbReference type="InterPro" id="IPR047654">
    <property type="entry name" value="IS1634_transpos"/>
</dbReference>
<dbReference type="GO" id="GO:0003677">
    <property type="term" value="F:DNA binding"/>
    <property type="evidence" value="ECO:0007669"/>
    <property type="project" value="InterPro"/>
</dbReference>
<proteinExistence type="predicted"/>
<feature type="domain" description="Transposase IS4-like" evidence="1">
    <location>
        <begin position="229"/>
        <end position="500"/>
    </location>
</feature>
<comment type="caution">
    <text evidence="2">The sequence shown here is derived from an EMBL/GenBank/DDBJ whole genome shotgun (WGS) entry which is preliminary data.</text>
</comment>
<evidence type="ECO:0000259" key="1">
    <source>
        <dbReference type="Pfam" id="PF01609"/>
    </source>
</evidence>
<dbReference type="NCBIfam" id="NF033559">
    <property type="entry name" value="transpos_IS1634"/>
    <property type="match status" value="1"/>
</dbReference>
<protein>
    <submittedName>
        <fullName evidence="2">IS1634 family transposase</fullName>
    </submittedName>
</protein>